<feature type="region of interest" description="Disordered" evidence="1">
    <location>
        <begin position="272"/>
        <end position="299"/>
    </location>
</feature>
<evidence type="ECO:0000313" key="3">
    <source>
        <dbReference type="Proteomes" id="UP000310200"/>
    </source>
</evidence>
<keyword evidence="3" id="KW-1185">Reference proteome</keyword>
<protein>
    <submittedName>
        <fullName evidence="2">Uncharacterized protein</fullName>
    </submittedName>
</protein>
<gene>
    <name evidence="2" type="ORF">DBV15_10310</name>
</gene>
<name>A0A4S2KPE1_9HYME</name>
<evidence type="ECO:0000256" key="1">
    <source>
        <dbReference type="SAM" id="MobiDB-lite"/>
    </source>
</evidence>
<dbReference type="Proteomes" id="UP000310200">
    <property type="component" value="Unassembled WGS sequence"/>
</dbReference>
<sequence>MKLMVRDDALAPVAVQYFDAGNSCASGKSGCETRISSCNCQSNVGCPDCVACSGLRPTGTAATGACPGPCQCVEEEIWNSNVPPKPNCRWLNNFAELRRQWSDYGRQQAYKCRGCRRSCCCQCNNASRCCLCQPMPRGCNCPPPIQVDARAAHECSCDCPSSPECACPPSERRFPKTTAKCPNARLCCPSPRLPPTPKCYCPRCQPCPPPPCGPCTSAKCRRPLPLKDLCSPCPSCPPCRPVSTASPCRVTPTPCRNLTFCNERGGRPSSPCTGQSWRGITGDRSSESSIGSKQNGNEIRELHNRKDRDCCYADCIGSEIESKYTDKNRNLTLNEGYTHQNLESKTFINLSETTNPSKSVDPDSYVSEERDETAFENAAEALEECTIEKSSKDSWYTSPTPASSNSGTEPDYYAFQEEYPPTGRNVSGNLVLARLSSRIKSFSRLCNMLETDVDSTLCYHQRTNVTRGVVHPVGVSCTSEGTLSAYAHTNEKKSPLPGPPVQPFTVVTCYAREFAGNI</sequence>
<feature type="compositionally biased region" description="Polar residues" evidence="1">
    <location>
        <begin position="287"/>
        <end position="297"/>
    </location>
</feature>
<reference evidence="2 3" key="1">
    <citation type="journal article" date="2019" name="Philos. Trans. R. Soc. Lond., B, Biol. Sci.">
        <title>Ant behaviour and brain gene expression of defending hosts depend on the ecological success of the intruding social parasite.</title>
        <authorList>
            <person name="Kaur R."/>
            <person name="Stoldt M."/>
            <person name="Jongepier E."/>
            <person name="Feldmeyer B."/>
            <person name="Menzel F."/>
            <person name="Bornberg-Bauer E."/>
            <person name="Foitzik S."/>
        </authorList>
    </citation>
    <scope>NUCLEOTIDE SEQUENCE [LARGE SCALE GENOMIC DNA]</scope>
    <source>
        <tissue evidence="2">Whole body</tissue>
    </source>
</reference>
<proteinExistence type="predicted"/>
<dbReference type="AlphaFoldDB" id="A0A4S2KPE1"/>
<accession>A0A4S2KPE1</accession>
<comment type="caution">
    <text evidence="2">The sequence shown here is derived from an EMBL/GenBank/DDBJ whole genome shotgun (WGS) entry which is preliminary data.</text>
</comment>
<organism evidence="2 3">
    <name type="scientific">Temnothorax longispinosus</name>
    <dbReference type="NCBI Taxonomy" id="300112"/>
    <lineage>
        <taxon>Eukaryota</taxon>
        <taxon>Metazoa</taxon>
        <taxon>Ecdysozoa</taxon>
        <taxon>Arthropoda</taxon>
        <taxon>Hexapoda</taxon>
        <taxon>Insecta</taxon>
        <taxon>Pterygota</taxon>
        <taxon>Neoptera</taxon>
        <taxon>Endopterygota</taxon>
        <taxon>Hymenoptera</taxon>
        <taxon>Apocrita</taxon>
        <taxon>Aculeata</taxon>
        <taxon>Formicoidea</taxon>
        <taxon>Formicidae</taxon>
        <taxon>Myrmicinae</taxon>
        <taxon>Temnothorax</taxon>
    </lineage>
</organism>
<dbReference type="EMBL" id="QBLH01001538">
    <property type="protein sequence ID" value="TGZ51635.1"/>
    <property type="molecule type" value="Genomic_DNA"/>
</dbReference>
<feature type="compositionally biased region" description="Polar residues" evidence="1">
    <location>
        <begin position="393"/>
        <end position="408"/>
    </location>
</feature>
<evidence type="ECO:0000313" key="2">
    <source>
        <dbReference type="EMBL" id="TGZ51635.1"/>
    </source>
</evidence>
<feature type="region of interest" description="Disordered" evidence="1">
    <location>
        <begin position="390"/>
        <end position="411"/>
    </location>
</feature>